<evidence type="ECO:0000313" key="4">
    <source>
        <dbReference type="Proteomes" id="UP001164286"/>
    </source>
</evidence>
<evidence type="ECO:0000256" key="1">
    <source>
        <dbReference type="SAM" id="SignalP"/>
    </source>
</evidence>
<sequence length="418" mass="44793">MTSISVLLLGVLLRTYLQPSAGVLAWNDLPSQAQYIDLRANNVLSSVPPSTVFNGTSLFIPPNSTRQSLIDRPFHVYHPDFLSIIGSNPSLTIIAQTSGNPLFHEAVVWYPPTDDVFFVQNAGAPAAGTGLNKSAIVQKVNLGQVGQALAAGSSRNVSGQVTVQVVNTTKQVVNPNGGINYKGQIVFTGEGQGPDVPSALYQVNPVPPYETKVILNNYFGRQFSSLNDVAVNPRNKELYFTDVTYGYLQNFRPPPGLPNQVYRFNEGTGAVGVVADGFNLPNGLTFSPDGSRAYVADTGANAGFWGWNYTRPATIYAYDVNSAGGFCNRQTFAYIDSGVPDGVHCDSAGNVYAGCGDGVHVWNPSGILLGKIYLGEGSANFQFAGKGRMVICAETRLYYVTLGAEGAAITDYDYSNMY</sequence>
<dbReference type="RefSeq" id="XP_052946042.1">
    <property type="nucleotide sequence ID" value="XM_053087062.1"/>
</dbReference>
<dbReference type="GeneID" id="77726263"/>
<feature type="domain" description="SMP-30/Gluconolactonase/LRE-like region" evidence="2">
    <location>
        <begin position="222"/>
        <end position="387"/>
    </location>
</feature>
<keyword evidence="1" id="KW-0732">Signal</keyword>
<comment type="caution">
    <text evidence="3">The sequence shown here is derived from an EMBL/GenBank/DDBJ whole genome shotgun (WGS) entry which is preliminary data.</text>
</comment>
<keyword evidence="4" id="KW-1185">Reference proteome</keyword>
<dbReference type="InterPro" id="IPR052988">
    <property type="entry name" value="Oryzine_lactonohydrolase"/>
</dbReference>
<evidence type="ECO:0000313" key="3">
    <source>
        <dbReference type="EMBL" id="KAI9636265.1"/>
    </source>
</evidence>
<reference evidence="3" key="1">
    <citation type="journal article" date="2022" name="G3 (Bethesda)">
        <title>High quality genome of the basidiomycete yeast Dioszegia hungarica PDD-24b-2 isolated from cloud water.</title>
        <authorList>
            <person name="Jarrige D."/>
            <person name="Haridas S."/>
            <person name="Bleykasten-Grosshans C."/>
            <person name="Joly M."/>
            <person name="Nadalig T."/>
            <person name="Sancelme M."/>
            <person name="Vuilleumier S."/>
            <person name="Grigoriev I.V."/>
            <person name="Amato P."/>
            <person name="Bringel F."/>
        </authorList>
    </citation>
    <scope>NUCLEOTIDE SEQUENCE</scope>
    <source>
        <strain evidence="3">PDD-24b-2</strain>
    </source>
</reference>
<proteinExistence type="predicted"/>
<name>A0AA38H8V6_9TREE</name>
<gene>
    <name evidence="3" type="ORF">MKK02DRAFT_25585</name>
</gene>
<dbReference type="SUPFAM" id="SSF63829">
    <property type="entry name" value="Calcium-dependent phosphotriesterase"/>
    <property type="match status" value="1"/>
</dbReference>
<organism evidence="3 4">
    <name type="scientific">Dioszegia hungarica</name>
    <dbReference type="NCBI Taxonomy" id="4972"/>
    <lineage>
        <taxon>Eukaryota</taxon>
        <taxon>Fungi</taxon>
        <taxon>Dikarya</taxon>
        <taxon>Basidiomycota</taxon>
        <taxon>Agaricomycotina</taxon>
        <taxon>Tremellomycetes</taxon>
        <taxon>Tremellales</taxon>
        <taxon>Bulleribasidiaceae</taxon>
        <taxon>Dioszegia</taxon>
    </lineage>
</organism>
<dbReference type="AlphaFoldDB" id="A0AA38H8V6"/>
<dbReference type="InterPro" id="IPR013658">
    <property type="entry name" value="SGL"/>
</dbReference>
<dbReference type="Proteomes" id="UP001164286">
    <property type="component" value="Unassembled WGS sequence"/>
</dbReference>
<dbReference type="EMBL" id="JAKWFO010000005">
    <property type="protein sequence ID" value="KAI9636265.1"/>
    <property type="molecule type" value="Genomic_DNA"/>
</dbReference>
<dbReference type="Pfam" id="PF08450">
    <property type="entry name" value="SGL"/>
    <property type="match status" value="1"/>
</dbReference>
<dbReference type="PANTHER" id="PTHR47064">
    <property type="entry name" value="PUTATIVE (AFU_ORTHOLOGUE AFUA_1G08990)-RELATED"/>
    <property type="match status" value="1"/>
</dbReference>
<dbReference type="PANTHER" id="PTHR47064:SF2">
    <property type="entry name" value="SMP-30_GLUCONOLACTONASE_LRE-LIKE REGION DOMAIN-CONTAINING PROTEIN-RELATED"/>
    <property type="match status" value="1"/>
</dbReference>
<dbReference type="Gene3D" id="2.120.10.30">
    <property type="entry name" value="TolB, C-terminal domain"/>
    <property type="match status" value="1"/>
</dbReference>
<feature type="chain" id="PRO_5041199825" evidence="1">
    <location>
        <begin position="23"/>
        <end position="418"/>
    </location>
</feature>
<dbReference type="InterPro" id="IPR011042">
    <property type="entry name" value="6-blade_b-propeller_TolB-like"/>
</dbReference>
<evidence type="ECO:0000259" key="2">
    <source>
        <dbReference type="Pfam" id="PF08450"/>
    </source>
</evidence>
<feature type="signal peptide" evidence="1">
    <location>
        <begin position="1"/>
        <end position="22"/>
    </location>
</feature>
<accession>A0AA38H8V6</accession>
<protein>
    <submittedName>
        <fullName evidence="3">Levo-lactonase</fullName>
    </submittedName>
</protein>